<dbReference type="SUPFAM" id="SSF51735">
    <property type="entry name" value="NAD(P)-binding Rossmann-fold domains"/>
    <property type="match status" value="1"/>
</dbReference>
<sequence length="259" mass="28556">MSTPSIFITGAASGIGRETAKYFHARGYLVGIFDIDTTGIESLKAELGDRCVGGLLDVTDQQSIEKAFELMAVASGGSLHVLFNCAGLLWNGPFEEPSLDFYQRMLAVNNSGMMQCTYTALPLLKEAAARAYQPVVINMSSASAVYGTPHEAVYSASKFWVKGFTEALEIEWRDHGIRCCDIMPPFVNTPMVQNANRLKSMDILGIKLTAEDIAPQIWKAAHGKKVHYPMTLDFRFLVAIEGFLPKRLTRFVMAKLNGF</sequence>
<dbReference type="AlphaFoldDB" id="A0A1X7AR42"/>
<dbReference type="Proteomes" id="UP000196573">
    <property type="component" value="Unassembled WGS sequence"/>
</dbReference>
<comment type="similarity">
    <text evidence="1 3">Belongs to the short-chain dehydrogenases/reductases (SDR) family.</text>
</comment>
<dbReference type="Gene3D" id="3.40.50.720">
    <property type="entry name" value="NAD(P)-binding Rossmann-like Domain"/>
    <property type="match status" value="1"/>
</dbReference>
<dbReference type="PANTHER" id="PTHR44196">
    <property type="entry name" value="DEHYDROGENASE/REDUCTASE SDR FAMILY MEMBER 7B"/>
    <property type="match status" value="1"/>
</dbReference>
<evidence type="ECO:0000256" key="2">
    <source>
        <dbReference type="ARBA" id="ARBA00023002"/>
    </source>
</evidence>
<dbReference type="RefSeq" id="WP_087112989.1">
    <property type="nucleotide sequence ID" value="NZ_CBCSCN010000016.1"/>
</dbReference>
<organism evidence="4 5">
    <name type="scientific">Parendozoicomonas haliclonae</name>
    <dbReference type="NCBI Taxonomy" id="1960125"/>
    <lineage>
        <taxon>Bacteria</taxon>
        <taxon>Pseudomonadati</taxon>
        <taxon>Pseudomonadota</taxon>
        <taxon>Gammaproteobacteria</taxon>
        <taxon>Oceanospirillales</taxon>
        <taxon>Endozoicomonadaceae</taxon>
        <taxon>Parendozoicomonas</taxon>
    </lineage>
</organism>
<keyword evidence="2 4" id="KW-0560">Oxidoreductase</keyword>
<evidence type="ECO:0000313" key="4">
    <source>
        <dbReference type="EMBL" id="SMA50558.1"/>
    </source>
</evidence>
<dbReference type="InterPro" id="IPR036291">
    <property type="entry name" value="NAD(P)-bd_dom_sf"/>
</dbReference>
<dbReference type="NCBIfam" id="NF006123">
    <property type="entry name" value="PRK08267.1"/>
    <property type="match status" value="1"/>
</dbReference>
<dbReference type="GO" id="GO:0016020">
    <property type="term" value="C:membrane"/>
    <property type="evidence" value="ECO:0007669"/>
    <property type="project" value="TreeGrafter"/>
</dbReference>
<reference evidence="4 5" key="1">
    <citation type="submission" date="2017-03" db="EMBL/GenBank/DDBJ databases">
        <authorList>
            <person name="Afonso C.L."/>
            <person name="Miller P.J."/>
            <person name="Scott M.A."/>
            <person name="Spackman E."/>
            <person name="Goraichik I."/>
            <person name="Dimitrov K.M."/>
            <person name="Suarez D.L."/>
            <person name="Swayne D.E."/>
        </authorList>
    </citation>
    <scope>NUCLEOTIDE SEQUENCE [LARGE SCALE GENOMIC DNA]</scope>
    <source>
        <strain evidence="4">SB41UT1</strain>
    </source>
</reference>
<dbReference type="EC" id="1.1.1.-" evidence="4"/>
<dbReference type="PRINTS" id="PR00080">
    <property type="entry name" value="SDRFAMILY"/>
</dbReference>
<keyword evidence="5" id="KW-1185">Reference proteome</keyword>
<dbReference type="OrthoDB" id="7301144at2"/>
<dbReference type="GO" id="GO:0016491">
    <property type="term" value="F:oxidoreductase activity"/>
    <property type="evidence" value="ECO:0007669"/>
    <property type="project" value="UniProtKB-KW"/>
</dbReference>
<dbReference type="EMBL" id="FWPT01000013">
    <property type="protein sequence ID" value="SMA50558.1"/>
    <property type="molecule type" value="Genomic_DNA"/>
</dbReference>
<evidence type="ECO:0000313" key="5">
    <source>
        <dbReference type="Proteomes" id="UP000196573"/>
    </source>
</evidence>
<evidence type="ECO:0000256" key="1">
    <source>
        <dbReference type="ARBA" id="ARBA00006484"/>
    </source>
</evidence>
<dbReference type="Pfam" id="PF00106">
    <property type="entry name" value="adh_short"/>
    <property type="match status" value="1"/>
</dbReference>
<protein>
    <submittedName>
        <fullName evidence="4">2,5-dichloro-2,5-cyclohexadiene-1,4-diol dehydrogenase</fullName>
        <ecNumber evidence="4">1.1.1.-</ecNumber>
    </submittedName>
</protein>
<dbReference type="InterPro" id="IPR002347">
    <property type="entry name" value="SDR_fam"/>
</dbReference>
<accession>A0A1X7AR42</accession>
<dbReference type="PANTHER" id="PTHR44196:SF1">
    <property type="entry name" value="DEHYDROGENASE_REDUCTASE SDR FAMILY MEMBER 7B"/>
    <property type="match status" value="1"/>
</dbReference>
<dbReference type="PRINTS" id="PR00081">
    <property type="entry name" value="GDHRDH"/>
</dbReference>
<gene>
    <name evidence="4" type="primary">linC_1</name>
    <name evidence="4" type="ORF">EHSB41UT_04369</name>
</gene>
<proteinExistence type="inferred from homology"/>
<name>A0A1X7AR42_9GAMM</name>
<evidence type="ECO:0000256" key="3">
    <source>
        <dbReference type="RuleBase" id="RU000363"/>
    </source>
</evidence>